<sequence length="254" mass="28691">MVFQILISSMNPDPKVFEGLPAPALVISQNSKGEEFQSEKFTFLSFNERGLSKSRNRAIENTKSKFALISDEDVKFVNDIEQKVVDAFQKYPDSDILTFKIETPEGTPYKTSYPDESFIHTRSTIYRVSSVEIVVRVDSVRKKGLMFDENFGLGAKYSSGEEVIFLNDAMNSGLKLRYVPETLVFHPLESSGKVLDKKYFRSKGAIVRRLYGFNPSLGLGLLFLAKQFAKKEKIVSLSRAISESSKGFFSIKKD</sequence>
<dbReference type="Proteomes" id="UP000184609">
    <property type="component" value="Unassembled WGS sequence"/>
</dbReference>
<dbReference type="STRING" id="1073327.SAMN04488108_3456"/>
<protein>
    <recommendedName>
        <fullName evidence="3">Glycosyl transferase family 2</fullName>
    </recommendedName>
</protein>
<reference evidence="2" key="1">
    <citation type="submission" date="2016-12" db="EMBL/GenBank/DDBJ databases">
        <authorList>
            <person name="Varghese N."/>
            <person name="Submissions S."/>
        </authorList>
    </citation>
    <scope>NUCLEOTIDE SEQUENCE [LARGE SCALE GENOMIC DNA]</scope>
    <source>
        <strain evidence="2">DSM 25035</strain>
    </source>
</reference>
<evidence type="ECO:0000313" key="2">
    <source>
        <dbReference type="Proteomes" id="UP000184609"/>
    </source>
</evidence>
<gene>
    <name evidence="1" type="ORF">SAMN04488108_3456</name>
</gene>
<name>A0A1M7ZIE1_9BACT</name>
<dbReference type="Gene3D" id="3.90.550.10">
    <property type="entry name" value="Spore Coat Polysaccharide Biosynthesis Protein SpsA, Chain A"/>
    <property type="match status" value="1"/>
</dbReference>
<keyword evidence="2" id="KW-1185">Reference proteome</keyword>
<evidence type="ECO:0000313" key="1">
    <source>
        <dbReference type="EMBL" id="SHO64446.1"/>
    </source>
</evidence>
<dbReference type="EMBL" id="FRXN01000005">
    <property type="protein sequence ID" value="SHO64446.1"/>
    <property type="molecule type" value="Genomic_DNA"/>
</dbReference>
<organism evidence="1 2">
    <name type="scientific">Algoriphagus zhangzhouensis</name>
    <dbReference type="NCBI Taxonomy" id="1073327"/>
    <lineage>
        <taxon>Bacteria</taxon>
        <taxon>Pseudomonadati</taxon>
        <taxon>Bacteroidota</taxon>
        <taxon>Cytophagia</taxon>
        <taxon>Cytophagales</taxon>
        <taxon>Cyclobacteriaceae</taxon>
        <taxon>Algoriphagus</taxon>
    </lineage>
</organism>
<proteinExistence type="predicted"/>
<dbReference type="SUPFAM" id="SSF53448">
    <property type="entry name" value="Nucleotide-diphospho-sugar transferases"/>
    <property type="match status" value="1"/>
</dbReference>
<dbReference type="AlphaFoldDB" id="A0A1M7ZIE1"/>
<accession>A0A1M7ZIE1</accession>
<dbReference type="InterPro" id="IPR029044">
    <property type="entry name" value="Nucleotide-diphossugar_trans"/>
</dbReference>
<evidence type="ECO:0008006" key="3">
    <source>
        <dbReference type="Google" id="ProtNLM"/>
    </source>
</evidence>